<dbReference type="PROSITE" id="PS51273">
    <property type="entry name" value="GATASE_TYPE_1"/>
    <property type="match status" value="1"/>
</dbReference>
<dbReference type="InterPro" id="IPR033949">
    <property type="entry name" value="CobQ_GATase1"/>
</dbReference>
<evidence type="ECO:0000256" key="2">
    <source>
        <dbReference type="ARBA" id="ARBA00006205"/>
    </source>
</evidence>
<dbReference type="Pfam" id="PF01656">
    <property type="entry name" value="CbiA"/>
    <property type="match status" value="1"/>
</dbReference>
<evidence type="ECO:0000259" key="9">
    <source>
        <dbReference type="Pfam" id="PF07685"/>
    </source>
</evidence>
<evidence type="ECO:0000256" key="3">
    <source>
        <dbReference type="ARBA" id="ARBA00014921"/>
    </source>
</evidence>
<dbReference type="GO" id="GO:0009236">
    <property type="term" value="P:cobalamin biosynthetic process"/>
    <property type="evidence" value="ECO:0007669"/>
    <property type="project" value="UniProtKB-UniRule"/>
</dbReference>
<feature type="domain" description="CobB/CobQ-like glutamine amidotransferase" evidence="9">
    <location>
        <begin position="234"/>
        <end position="410"/>
    </location>
</feature>
<comment type="similarity">
    <text evidence="2 7">Belongs to the CobB/CobQ family. CobQ subfamily.</text>
</comment>
<dbReference type="EMBL" id="AP031322">
    <property type="protein sequence ID" value="BFH72743.1"/>
    <property type="molecule type" value="Genomic_DNA"/>
</dbReference>
<evidence type="ECO:0000313" key="10">
    <source>
        <dbReference type="EMBL" id="BFH72743.1"/>
    </source>
</evidence>
<dbReference type="HAMAP" id="MF_00028">
    <property type="entry name" value="CobQ"/>
    <property type="match status" value="1"/>
</dbReference>
<evidence type="ECO:0000259" key="8">
    <source>
        <dbReference type="Pfam" id="PF01656"/>
    </source>
</evidence>
<dbReference type="NCBIfam" id="NF001989">
    <property type="entry name" value="PRK00784.1"/>
    <property type="match status" value="1"/>
</dbReference>
<dbReference type="InterPro" id="IPR004459">
    <property type="entry name" value="CobQ_synth"/>
</dbReference>
<accession>A0AAT9GPH9</accession>
<evidence type="ECO:0000256" key="7">
    <source>
        <dbReference type="HAMAP-Rule" id="MF_00028"/>
    </source>
</evidence>
<dbReference type="CDD" id="cd01750">
    <property type="entry name" value="GATase1_CobQ"/>
    <property type="match status" value="1"/>
</dbReference>
<dbReference type="InterPro" id="IPR029062">
    <property type="entry name" value="Class_I_gatase-like"/>
</dbReference>
<dbReference type="AlphaFoldDB" id="A0AAT9GPH9"/>
<evidence type="ECO:0000256" key="6">
    <source>
        <dbReference type="ARBA" id="ARBA00025166"/>
    </source>
</evidence>
<proteinExistence type="inferred from homology"/>
<dbReference type="GO" id="GO:0003824">
    <property type="term" value="F:catalytic activity"/>
    <property type="evidence" value="ECO:0007669"/>
    <property type="project" value="InterPro"/>
</dbReference>
<evidence type="ECO:0000256" key="1">
    <source>
        <dbReference type="ARBA" id="ARBA00004953"/>
    </source>
</evidence>
<keyword evidence="5 7" id="KW-0315">Glutamine amidotransferase</keyword>
<dbReference type="PANTHER" id="PTHR21343:SF1">
    <property type="entry name" value="COBYRIC ACID SYNTHASE"/>
    <property type="match status" value="1"/>
</dbReference>
<dbReference type="Gene3D" id="3.40.50.880">
    <property type="match status" value="1"/>
</dbReference>
<organism evidence="10">
    <name type="scientific">Sulfurisphaera javensis</name>
    <dbReference type="NCBI Taxonomy" id="2049879"/>
    <lineage>
        <taxon>Archaea</taxon>
        <taxon>Thermoproteota</taxon>
        <taxon>Thermoprotei</taxon>
        <taxon>Sulfolobales</taxon>
        <taxon>Sulfolobaceae</taxon>
        <taxon>Sulfurisphaera</taxon>
    </lineage>
</organism>
<dbReference type="PANTHER" id="PTHR21343">
    <property type="entry name" value="DETHIOBIOTIN SYNTHETASE"/>
    <property type="match status" value="1"/>
</dbReference>
<name>A0AAT9GPH9_9CREN</name>
<dbReference type="KEGG" id="sjv:SJAV_06870"/>
<dbReference type="InterPro" id="IPR027417">
    <property type="entry name" value="P-loop_NTPase"/>
</dbReference>
<comment type="pathway">
    <text evidence="1 7">Cofactor biosynthesis; adenosylcobalamin biosynthesis.</text>
</comment>
<keyword evidence="4 7" id="KW-0169">Cobalamin biosynthesis</keyword>
<dbReference type="SUPFAM" id="SSF52317">
    <property type="entry name" value="Class I glutamine amidotransferase-like"/>
    <property type="match status" value="1"/>
</dbReference>
<evidence type="ECO:0000256" key="4">
    <source>
        <dbReference type="ARBA" id="ARBA00022573"/>
    </source>
</evidence>
<dbReference type="GO" id="GO:0015420">
    <property type="term" value="F:ABC-type vitamin B12 transporter activity"/>
    <property type="evidence" value="ECO:0007669"/>
    <property type="project" value="UniProtKB-UniRule"/>
</dbReference>
<feature type="active site" description="Nucleophile" evidence="7">
    <location>
        <position position="307"/>
    </location>
</feature>
<feature type="domain" description="CobQ/CobB/MinD/ParA nucleotide binding" evidence="8">
    <location>
        <begin position="3"/>
        <end position="214"/>
    </location>
</feature>
<evidence type="ECO:0000256" key="5">
    <source>
        <dbReference type="ARBA" id="ARBA00022962"/>
    </source>
</evidence>
<dbReference type="GeneID" id="92353621"/>
<dbReference type="Pfam" id="PF07685">
    <property type="entry name" value="GATase_3"/>
    <property type="match status" value="1"/>
</dbReference>
<protein>
    <recommendedName>
        <fullName evidence="3 7">Probable cobyric acid synthase</fullName>
    </recommendedName>
</protein>
<sequence length="464" mass="52756">MAIIIASTMSDTGKSTVTTGIVKTLGLTPMKIQNMSLNSFPTMDGGEIAFIQAYQAFAKGVEPERYMNPILLKPSGKGIEVIYFGTPIGIFSTTEYYSKVDYLWEKIRYYIKEDLVIESAGGIEPNFIEKDVTMVKVIKDFNIPVILVLDIDRGGAFTSALGAYYTIPENLRKNLKGFIINKFRGEEKLLEPAIKWLEEKTGMRFLGYLPYLDEPPIMQEDSMNIYEIGEGELEIGVVSYPFMSNFNEFYPFQKSNAHLRFVRKPSQLAKVDLVILPGSRNTYESLTWLIENGFVEYIRKKPVLGICGGFQILGKKLVDPYGYETGERREYDGLGVFDFVTTFDKDKVIARSWSDIELNGYEIRRGRIFYYSDKPLLTITRRGFNEVNVKDGALKGDKMGFSIHGSLFSKGGKKLLEEQYGIKIYASSMEEEIREQADKFSAIFKKHIYVDLLSQINIEQNLLG</sequence>
<feature type="active site" evidence="7">
    <location>
        <position position="404"/>
    </location>
</feature>
<dbReference type="RefSeq" id="WP_369610944.1">
    <property type="nucleotide sequence ID" value="NZ_AP031322.1"/>
</dbReference>
<reference evidence="10" key="1">
    <citation type="submission" date="2024-03" db="EMBL/GenBank/DDBJ databases">
        <title>Complete genome sequence of Sulfurisphaera javensis strain KD-1.</title>
        <authorList>
            <person name="Sakai H."/>
            <person name="Nur N."/>
            <person name="Suwanto A."/>
            <person name="Kurosawa N."/>
        </authorList>
    </citation>
    <scope>NUCLEOTIDE SEQUENCE</scope>
    <source>
        <strain evidence="10">KD-1</strain>
    </source>
</reference>
<dbReference type="InterPro" id="IPR002586">
    <property type="entry name" value="CobQ/CobB/MinD/ParA_Nub-bd_dom"/>
</dbReference>
<dbReference type="NCBIfam" id="TIGR00313">
    <property type="entry name" value="cobQ"/>
    <property type="match status" value="1"/>
</dbReference>
<dbReference type="Gene3D" id="3.40.50.300">
    <property type="entry name" value="P-loop containing nucleotide triphosphate hydrolases"/>
    <property type="match status" value="1"/>
</dbReference>
<gene>
    <name evidence="7" type="primary">cobQ</name>
    <name evidence="10" type="ORF">SJAV_06870</name>
</gene>
<dbReference type="SUPFAM" id="SSF52540">
    <property type="entry name" value="P-loop containing nucleoside triphosphate hydrolases"/>
    <property type="match status" value="1"/>
</dbReference>
<dbReference type="PROSITE" id="PS51274">
    <property type="entry name" value="GATASE_COBBQ"/>
    <property type="match status" value="1"/>
</dbReference>
<dbReference type="InterPro" id="IPR011698">
    <property type="entry name" value="GATase_3"/>
</dbReference>
<comment type="function">
    <text evidence="6 7">Catalyzes amidations at positions B, D, E, and G on adenosylcobyrinic A,C-diamide. NH(2) groups are provided by glutamine, and one molecule of ATP is hydrogenolyzed for each amidation.</text>
</comment>